<sequence>MVKIDQTYDNIVTGSLKLKGSLICKKKNKIVKIPRPEDKEKDFIKLPTQADSSKEDKPEENANIIDRRIKRVKEDPNLTSSEKAFRIAQLKRSSQKIETALKEAHRDKIEKFNTKLSKLSEHFDIPKVGPG</sequence>
<dbReference type="AlphaFoldDB" id="L1LCF3"/>
<evidence type="ECO:0000313" key="4">
    <source>
        <dbReference type="Proteomes" id="UP000031512"/>
    </source>
</evidence>
<protein>
    <submittedName>
        <fullName evidence="3">Uncharacterized protein</fullName>
    </submittedName>
</protein>
<name>L1LCF3_THEEQ</name>
<organism evidence="3 4">
    <name type="scientific">Theileria equi strain WA</name>
    <dbReference type="NCBI Taxonomy" id="1537102"/>
    <lineage>
        <taxon>Eukaryota</taxon>
        <taxon>Sar</taxon>
        <taxon>Alveolata</taxon>
        <taxon>Apicomplexa</taxon>
        <taxon>Aconoidasida</taxon>
        <taxon>Piroplasmida</taxon>
        <taxon>Theileriidae</taxon>
        <taxon>Theileria</taxon>
    </lineage>
</organism>
<accession>L1LCF3</accession>
<feature type="coiled-coil region" evidence="1">
    <location>
        <begin position="87"/>
        <end position="122"/>
    </location>
</feature>
<evidence type="ECO:0000313" key="3">
    <source>
        <dbReference type="EMBL" id="EKX73122.1"/>
    </source>
</evidence>
<dbReference type="InterPro" id="IPR013865">
    <property type="entry name" value="FAM32A"/>
</dbReference>
<dbReference type="Pfam" id="PF08555">
    <property type="entry name" value="FAM32A"/>
    <property type="match status" value="1"/>
</dbReference>
<dbReference type="KEGG" id="beq:BEWA_051760"/>
<feature type="region of interest" description="Disordered" evidence="2">
    <location>
        <begin position="41"/>
        <end position="62"/>
    </location>
</feature>
<evidence type="ECO:0000256" key="2">
    <source>
        <dbReference type="SAM" id="MobiDB-lite"/>
    </source>
</evidence>
<dbReference type="PANTHER" id="PTHR13282:SF6">
    <property type="entry name" value="PROTEIN FAM32A"/>
    <property type="match status" value="1"/>
</dbReference>
<gene>
    <name evidence="3" type="ORF">BEWA_051760</name>
</gene>
<dbReference type="Proteomes" id="UP000031512">
    <property type="component" value="Unassembled WGS sequence"/>
</dbReference>
<proteinExistence type="predicted"/>
<dbReference type="VEuPathDB" id="PiroplasmaDB:BEWA_051760"/>
<dbReference type="EMBL" id="ACOU01000003">
    <property type="protein sequence ID" value="EKX73122.1"/>
    <property type="molecule type" value="Genomic_DNA"/>
</dbReference>
<evidence type="ECO:0000256" key="1">
    <source>
        <dbReference type="SAM" id="Coils"/>
    </source>
</evidence>
<comment type="caution">
    <text evidence="3">The sequence shown here is derived from an EMBL/GenBank/DDBJ whole genome shotgun (WGS) entry which is preliminary data.</text>
</comment>
<dbReference type="eggNOG" id="KOG3410">
    <property type="taxonomic scope" value="Eukaryota"/>
</dbReference>
<keyword evidence="1" id="KW-0175">Coiled coil</keyword>
<dbReference type="OrthoDB" id="205403at2759"/>
<dbReference type="PANTHER" id="PTHR13282">
    <property type="entry name" value="PROTEIN FAM32A"/>
    <property type="match status" value="1"/>
</dbReference>
<dbReference type="RefSeq" id="XP_004832574.1">
    <property type="nucleotide sequence ID" value="XM_004832517.1"/>
</dbReference>
<dbReference type="GeneID" id="15803092"/>
<reference evidence="3 4" key="1">
    <citation type="journal article" date="2012" name="BMC Genomics">
        <title>Comparative genomic analysis and phylogenetic position of Theileria equi.</title>
        <authorList>
            <person name="Kappmeyer L.S."/>
            <person name="Thiagarajan M."/>
            <person name="Herndon D.R."/>
            <person name="Ramsay J.D."/>
            <person name="Caler E."/>
            <person name="Djikeng A."/>
            <person name="Gillespie J.J."/>
            <person name="Lau A.O."/>
            <person name="Roalson E.H."/>
            <person name="Silva J.C."/>
            <person name="Silva M.G."/>
            <person name="Suarez C.E."/>
            <person name="Ueti M.W."/>
            <person name="Nene V.M."/>
            <person name="Mealey R.H."/>
            <person name="Knowles D.P."/>
            <person name="Brayton K.A."/>
        </authorList>
    </citation>
    <scope>NUCLEOTIDE SEQUENCE [LARGE SCALE GENOMIC DNA]</scope>
    <source>
        <strain evidence="3 4">WA</strain>
    </source>
</reference>
<keyword evidence="4" id="KW-1185">Reference proteome</keyword>
<dbReference type="GO" id="GO:0005730">
    <property type="term" value="C:nucleolus"/>
    <property type="evidence" value="ECO:0007669"/>
    <property type="project" value="TreeGrafter"/>
</dbReference>
<dbReference type="STRING" id="1537102.L1LCF3"/>